<organism evidence="2 3">
    <name type="scientific">Congzhengia minquanensis</name>
    <dbReference type="NCBI Taxonomy" id="2763657"/>
    <lineage>
        <taxon>Bacteria</taxon>
        <taxon>Bacillati</taxon>
        <taxon>Bacillota</taxon>
        <taxon>Clostridia</taxon>
        <taxon>Eubacteriales</taxon>
        <taxon>Oscillospiraceae</taxon>
        <taxon>Congzhengia</taxon>
    </lineage>
</organism>
<feature type="compositionally biased region" description="Polar residues" evidence="1">
    <location>
        <begin position="30"/>
        <end position="45"/>
    </location>
</feature>
<keyword evidence="3" id="KW-1185">Reference proteome</keyword>
<feature type="region of interest" description="Disordered" evidence="1">
    <location>
        <begin position="21"/>
        <end position="83"/>
    </location>
</feature>
<evidence type="ECO:0000256" key="1">
    <source>
        <dbReference type="SAM" id="MobiDB-lite"/>
    </source>
</evidence>
<gene>
    <name evidence="2" type="ORF">H8698_10370</name>
</gene>
<dbReference type="Proteomes" id="UP000611762">
    <property type="component" value="Unassembled WGS sequence"/>
</dbReference>
<reference evidence="2" key="1">
    <citation type="submission" date="2020-08" db="EMBL/GenBank/DDBJ databases">
        <title>Genome public.</title>
        <authorList>
            <person name="Liu C."/>
            <person name="Sun Q."/>
        </authorList>
    </citation>
    <scope>NUCLEOTIDE SEQUENCE</scope>
    <source>
        <strain evidence="2">H8</strain>
    </source>
</reference>
<sequence length="184" mass="20566">MMERNNFFNCSGGQTCHIDGNGTMLPPQRSGMTIGSGTTTYTMSDSARDRMMQNNDPENVPAQTEMTETPENQQSGTITTPPQGDFDTPAFQGSMQQILSENLGQFVMIEFLIGTQAMTEKMGILYSVGRGFVVLYEELQNRYIVCDIFSIKFVTFYEPGVRPRGYNNGTQANSVMRSTNRKFV</sequence>
<evidence type="ECO:0000313" key="3">
    <source>
        <dbReference type="Proteomes" id="UP000611762"/>
    </source>
</evidence>
<dbReference type="EMBL" id="JACRSU010000004">
    <property type="protein sequence ID" value="MBC8541381.1"/>
    <property type="molecule type" value="Genomic_DNA"/>
</dbReference>
<feature type="compositionally biased region" description="Polar residues" evidence="1">
    <location>
        <begin position="52"/>
        <end position="82"/>
    </location>
</feature>
<name>A0A926DN42_9FIRM</name>
<protein>
    <submittedName>
        <fullName evidence="2">Uncharacterized protein</fullName>
    </submittedName>
</protein>
<evidence type="ECO:0000313" key="2">
    <source>
        <dbReference type="EMBL" id="MBC8541381.1"/>
    </source>
</evidence>
<comment type="caution">
    <text evidence="2">The sequence shown here is derived from an EMBL/GenBank/DDBJ whole genome shotgun (WGS) entry which is preliminary data.</text>
</comment>
<dbReference type="RefSeq" id="WP_249313433.1">
    <property type="nucleotide sequence ID" value="NZ_JACRSU010000004.1"/>
</dbReference>
<dbReference type="AlphaFoldDB" id="A0A926DN42"/>
<accession>A0A926DN42</accession>
<proteinExistence type="predicted"/>